<dbReference type="SUPFAM" id="SSF46689">
    <property type="entry name" value="Homeodomain-like"/>
    <property type="match status" value="1"/>
</dbReference>
<dbReference type="PANTHER" id="PTHR47506">
    <property type="entry name" value="TRANSCRIPTIONAL REGULATORY PROTEIN"/>
    <property type="match status" value="1"/>
</dbReference>
<dbReference type="RefSeq" id="WP_094121906.1">
    <property type="nucleotide sequence ID" value="NZ_MLFN01000069.1"/>
</dbReference>
<dbReference type="InterPro" id="IPR011075">
    <property type="entry name" value="TetR_C"/>
</dbReference>
<dbReference type="EMBL" id="MLFN01000069">
    <property type="protein sequence ID" value="ORM50909.1"/>
    <property type="molecule type" value="Genomic_DNA"/>
</dbReference>
<evidence type="ECO:0000256" key="3">
    <source>
        <dbReference type="ARBA" id="ARBA00023163"/>
    </source>
</evidence>
<evidence type="ECO:0000259" key="5">
    <source>
        <dbReference type="PROSITE" id="PS50977"/>
    </source>
</evidence>
<dbReference type="InterPro" id="IPR001647">
    <property type="entry name" value="HTH_TetR"/>
</dbReference>
<dbReference type="STRING" id="472705.GCA_001743465_00896"/>
<evidence type="ECO:0000313" key="7">
    <source>
        <dbReference type="Proteomes" id="UP000193933"/>
    </source>
</evidence>
<proteinExistence type="predicted"/>
<keyword evidence="3" id="KW-0804">Transcription</keyword>
<dbReference type="OrthoDB" id="270177at2"/>
<dbReference type="InterPro" id="IPR009057">
    <property type="entry name" value="Homeodomain-like_sf"/>
</dbReference>
<dbReference type="PROSITE" id="PS50977">
    <property type="entry name" value="HTH_TETR_2"/>
    <property type="match status" value="1"/>
</dbReference>
<evidence type="ECO:0000256" key="1">
    <source>
        <dbReference type="ARBA" id="ARBA00023015"/>
    </source>
</evidence>
<feature type="DNA-binding region" description="H-T-H motif" evidence="4">
    <location>
        <begin position="41"/>
        <end position="60"/>
    </location>
</feature>
<organism evidence="6 7">
    <name type="scientific">Pantoea conspicua</name>
    <dbReference type="NCBI Taxonomy" id="472705"/>
    <lineage>
        <taxon>Bacteria</taxon>
        <taxon>Pseudomonadati</taxon>
        <taxon>Pseudomonadota</taxon>
        <taxon>Gammaproteobacteria</taxon>
        <taxon>Enterobacterales</taxon>
        <taxon>Erwiniaceae</taxon>
        <taxon>Pantoea</taxon>
    </lineage>
</organism>
<evidence type="ECO:0000256" key="4">
    <source>
        <dbReference type="PROSITE-ProRule" id="PRU00335"/>
    </source>
</evidence>
<evidence type="ECO:0000256" key="2">
    <source>
        <dbReference type="ARBA" id="ARBA00023125"/>
    </source>
</evidence>
<dbReference type="Gene3D" id="1.10.10.60">
    <property type="entry name" value="Homeodomain-like"/>
    <property type="match status" value="1"/>
</dbReference>
<keyword evidence="1" id="KW-0805">Transcription regulation</keyword>
<dbReference type="PROSITE" id="PS01081">
    <property type="entry name" value="HTH_TETR_1"/>
    <property type="match status" value="1"/>
</dbReference>
<keyword evidence="7" id="KW-1185">Reference proteome</keyword>
<dbReference type="Proteomes" id="UP000193933">
    <property type="component" value="Unassembled WGS sequence"/>
</dbReference>
<feature type="domain" description="HTH tetR-type" evidence="5">
    <location>
        <begin position="18"/>
        <end position="78"/>
    </location>
</feature>
<keyword evidence="2 4" id="KW-0238">DNA-binding</keyword>
<protein>
    <submittedName>
        <fullName evidence="6">TetR family transcriptional regulator</fullName>
    </submittedName>
</protein>
<name>A0A1X1BRX9_9GAMM</name>
<dbReference type="GO" id="GO:0003677">
    <property type="term" value="F:DNA binding"/>
    <property type="evidence" value="ECO:0007669"/>
    <property type="project" value="UniProtKB-UniRule"/>
</dbReference>
<dbReference type="Pfam" id="PF00440">
    <property type="entry name" value="TetR_N"/>
    <property type="match status" value="1"/>
</dbReference>
<evidence type="ECO:0000313" key="6">
    <source>
        <dbReference type="EMBL" id="ORM50909.1"/>
    </source>
</evidence>
<sequence length="204" mass="22505">MIEIATEHKNKERGRPREFDIEQALDQAMLVFRQKGYHAASLSELGAAMNLSAGSIYKAFKDKRSLFLQVFERYLLLRNAELRCRLLPLNSGREKIAELLQFYLDSARAVEGRRGCLVVASAIELQTLDEALAQRISQVVVRNQGLLVSLLEQGQQDGSVSATLDVEAAAGLILCLAYGMRVAGKISDVANEQQTLDLALKVLG</sequence>
<dbReference type="PANTHER" id="PTHR47506:SF10">
    <property type="entry name" value="TRANSCRIPTIONAL REGULATORY PROTEIN"/>
    <property type="match status" value="1"/>
</dbReference>
<comment type="caution">
    <text evidence="6">The sequence shown here is derived from an EMBL/GenBank/DDBJ whole genome shotgun (WGS) entry which is preliminary data.</text>
</comment>
<dbReference type="SUPFAM" id="SSF48498">
    <property type="entry name" value="Tetracyclin repressor-like, C-terminal domain"/>
    <property type="match status" value="1"/>
</dbReference>
<gene>
    <name evidence="6" type="ORF">HA41_17585</name>
</gene>
<dbReference type="InterPro" id="IPR023772">
    <property type="entry name" value="DNA-bd_HTH_TetR-type_CS"/>
</dbReference>
<dbReference type="InterPro" id="IPR036271">
    <property type="entry name" value="Tet_transcr_reg_TetR-rel_C_sf"/>
</dbReference>
<dbReference type="Pfam" id="PF16925">
    <property type="entry name" value="TetR_C_13"/>
    <property type="match status" value="1"/>
</dbReference>
<reference evidence="6 7" key="1">
    <citation type="journal article" date="2017" name="Antonie Van Leeuwenhoek">
        <title>Phylogenomic resolution of the bacterial genus Pantoea and its relationship with Erwinia and Tatumella.</title>
        <authorList>
            <person name="Palmer M."/>
            <person name="Steenkamp E.T."/>
            <person name="Coetzee M.P."/>
            <person name="Chan W.Y."/>
            <person name="van Zyl E."/>
            <person name="De Maayer P."/>
            <person name="Coutinho T.A."/>
            <person name="Blom J."/>
            <person name="Smits T.H."/>
            <person name="Duffy B."/>
            <person name="Venter S.N."/>
        </authorList>
    </citation>
    <scope>NUCLEOTIDE SEQUENCE [LARGE SCALE GENOMIC DNA]</scope>
    <source>
        <strain evidence="6 7">LMG 24534</strain>
    </source>
</reference>
<dbReference type="AlphaFoldDB" id="A0A1X1BRX9"/>
<dbReference type="Gene3D" id="1.10.357.10">
    <property type="entry name" value="Tetracycline Repressor, domain 2"/>
    <property type="match status" value="1"/>
</dbReference>
<accession>A0A1X1BRX9</accession>